<name>A0A4U2YI78_9ACTN</name>
<dbReference type="Proteomes" id="UP000307808">
    <property type="component" value="Unassembled WGS sequence"/>
</dbReference>
<evidence type="ECO:0000256" key="1">
    <source>
        <dbReference type="SAM" id="MobiDB-lite"/>
    </source>
</evidence>
<dbReference type="RefSeq" id="WP_137067102.1">
    <property type="nucleotide sequence ID" value="NZ_CP040748.1"/>
</dbReference>
<sequence>MSPAEAPRVLVVGAGPWAEATLAALDERRTDGAGAVAVSSAVAVASDAFAAVLEERSPAVVVVTEADPGDQVLRACAERGVPVVDVHRSIASLDRARDLLEARPGARLVAADGWAGDVAAMAAVGLALPDDGGSREQEHVDIDVLLDAGDRAPDSWWDRFVGLHRSFAVYDRGQRRLVRGLGEPKPVPFTAGMRRARRIASPEQETLVEGGHAGSVALRVAFARRSTDLWLAVLVGSGAWRFLPASWRRAVLEPARAEPPAPHEIWVTRLAERSAVRVRVHDPLGRAHLVGASAATQVCRLLDPSREPVPEGVSAPEQAPDLSRDLDELRRRGVTFDVEVFSEAS</sequence>
<reference evidence="2 3" key="1">
    <citation type="submission" date="2019-04" db="EMBL/GenBank/DDBJ databases">
        <authorList>
            <person name="Dong K."/>
        </authorList>
    </citation>
    <scope>NUCLEOTIDE SEQUENCE [LARGE SCALE GENOMIC DNA]</scope>
    <source>
        <strain evidence="3">dk3543</strain>
    </source>
</reference>
<protein>
    <recommendedName>
        <fullName evidence="4">Saccharopine dehydrogenase</fullName>
    </recommendedName>
</protein>
<proteinExistence type="predicted"/>
<keyword evidence="3" id="KW-1185">Reference proteome</keyword>
<gene>
    <name evidence="2" type="ORF">FC770_14890</name>
</gene>
<dbReference type="AlphaFoldDB" id="A0A4U2YI78"/>
<comment type="caution">
    <text evidence="2">The sequence shown here is derived from an EMBL/GenBank/DDBJ whole genome shotgun (WGS) entry which is preliminary data.</text>
</comment>
<accession>A0A4U2YI78</accession>
<evidence type="ECO:0000313" key="2">
    <source>
        <dbReference type="EMBL" id="TKI60796.1"/>
    </source>
</evidence>
<dbReference type="EMBL" id="SZPY01000004">
    <property type="protein sequence ID" value="TKI60796.1"/>
    <property type="molecule type" value="Genomic_DNA"/>
</dbReference>
<organism evidence="2 3">
    <name type="scientific">Nocardioides jishulii</name>
    <dbReference type="NCBI Taxonomy" id="2575440"/>
    <lineage>
        <taxon>Bacteria</taxon>
        <taxon>Bacillati</taxon>
        <taxon>Actinomycetota</taxon>
        <taxon>Actinomycetes</taxon>
        <taxon>Propionibacteriales</taxon>
        <taxon>Nocardioidaceae</taxon>
        <taxon>Nocardioides</taxon>
    </lineage>
</organism>
<evidence type="ECO:0008006" key="4">
    <source>
        <dbReference type="Google" id="ProtNLM"/>
    </source>
</evidence>
<evidence type="ECO:0000313" key="3">
    <source>
        <dbReference type="Proteomes" id="UP000307808"/>
    </source>
</evidence>
<dbReference type="OrthoDB" id="3518805at2"/>
<feature type="region of interest" description="Disordered" evidence="1">
    <location>
        <begin position="305"/>
        <end position="326"/>
    </location>
</feature>